<dbReference type="AlphaFoldDB" id="A0A1X7BUD6"/>
<evidence type="ECO:0008006" key="4">
    <source>
        <dbReference type="Google" id="ProtNLM"/>
    </source>
</evidence>
<keyword evidence="1" id="KW-1133">Transmembrane helix</keyword>
<evidence type="ECO:0000256" key="1">
    <source>
        <dbReference type="SAM" id="Phobius"/>
    </source>
</evidence>
<feature type="transmembrane region" description="Helical" evidence="1">
    <location>
        <begin position="64"/>
        <end position="88"/>
    </location>
</feature>
<organism evidence="2 3">
    <name type="scientific">Roseovarius aestuarii</name>
    <dbReference type="NCBI Taxonomy" id="475083"/>
    <lineage>
        <taxon>Bacteria</taxon>
        <taxon>Pseudomonadati</taxon>
        <taxon>Pseudomonadota</taxon>
        <taxon>Alphaproteobacteria</taxon>
        <taxon>Rhodobacterales</taxon>
        <taxon>Roseobacteraceae</taxon>
        <taxon>Roseovarius</taxon>
    </lineage>
</organism>
<feature type="transmembrane region" description="Helical" evidence="1">
    <location>
        <begin position="41"/>
        <end position="58"/>
    </location>
</feature>
<sequence>MSDHDVNTAGVGLVLSVMWLTFSGLSTLLRNMVDRPQLRMIMLATPLLIVAGFLLSYSNENFPLLILSSVLVGSALACSNAPSTQLVLKFAPKGMSAVSTSLDITFARLGSIATVAILADAEFAYAASTICLSSFVAAFCAMAISKELASNS</sequence>
<keyword evidence="3" id="KW-1185">Reference proteome</keyword>
<dbReference type="InterPro" id="IPR036259">
    <property type="entry name" value="MFS_trans_sf"/>
</dbReference>
<feature type="transmembrane region" description="Helical" evidence="1">
    <location>
        <begin position="125"/>
        <end position="144"/>
    </location>
</feature>
<keyword evidence="1" id="KW-0812">Transmembrane</keyword>
<evidence type="ECO:0000313" key="2">
    <source>
        <dbReference type="EMBL" id="SMC12829.1"/>
    </source>
</evidence>
<gene>
    <name evidence="2" type="ORF">ROA7745_02661</name>
</gene>
<reference evidence="2 3" key="1">
    <citation type="submission" date="2017-03" db="EMBL/GenBank/DDBJ databases">
        <authorList>
            <person name="Afonso C.L."/>
            <person name="Miller P.J."/>
            <person name="Scott M.A."/>
            <person name="Spackman E."/>
            <person name="Goraichik I."/>
            <person name="Dimitrov K.M."/>
            <person name="Suarez D.L."/>
            <person name="Swayne D.E."/>
        </authorList>
    </citation>
    <scope>NUCLEOTIDE SEQUENCE [LARGE SCALE GENOMIC DNA]</scope>
    <source>
        <strain evidence="2 3">CECT 7745</strain>
    </source>
</reference>
<feature type="transmembrane region" description="Helical" evidence="1">
    <location>
        <begin position="6"/>
        <end position="29"/>
    </location>
</feature>
<dbReference type="SUPFAM" id="SSF103473">
    <property type="entry name" value="MFS general substrate transporter"/>
    <property type="match status" value="1"/>
</dbReference>
<accession>A0A1X7BUD6</accession>
<evidence type="ECO:0000313" key="3">
    <source>
        <dbReference type="Proteomes" id="UP000193224"/>
    </source>
</evidence>
<name>A0A1X7BUD6_9RHOB</name>
<dbReference type="Proteomes" id="UP000193224">
    <property type="component" value="Unassembled WGS sequence"/>
</dbReference>
<dbReference type="Gene3D" id="1.20.1250.20">
    <property type="entry name" value="MFS general substrate transporter like domains"/>
    <property type="match status" value="1"/>
</dbReference>
<proteinExistence type="predicted"/>
<dbReference type="EMBL" id="FWXB01000010">
    <property type="protein sequence ID" value="SMC12829.1"/>
    <property type="molecule type" value="Genomic_DNA"/>
</dbReference>
<keyword evidence="1" id="KW-0472">Membrane</keyword>
<protein>
    <recommendedName>
        <fullName evidence="4">Major Facilitator Superfamily protein</fullName>
    </recommendedName>
</protein>